<accession>A0ABS2GZN8</accession>
<protein>
    <submittedName>
        <fullName evidence="3">CBS domain-containing protein</fullName>
    </submittedName>
</protein>
<reference evidence="3 4" key="1">
    <citation type="journal article" date="2021" name="Sci. Rep.">
        <title>The distribution of antibiotic resistance genes in chicken gut microbiota commensals.</title>
        <authorList>
            <person name="Juricova H."/>
            <person name="Matiasovicova J."/>
            <person name="Kubasova T."/>
            <person name="Cejkova D."/>
            <person name="Rychlik I."/>
        </authorList>
    </citation>
    <scope>NUCLEOTIDE SEQUENCE [LARGE SCALE GENOMIC DNA]</scope>
    <source>
        <strain evidence="3 4">An574</strain>
    </source>
</reference>
<feature type="domain" description="CBS" evidence="2">
    <location>
        <begin position="7"/>
        <end position="66"/>
    </location>
</feature>
<sequence>MIFNSLIKPKSELTTITEDTTLEEALKILEDSGYRCVPVLDSTKTMFRGNIYKMHIYRHKSRGGDMTLPVTALLKNSTKFISINAYFYTVFFAIRDLPYITVLDSQNHFYGILTHNSLLELLAEAWNVNSGRYVLNVHVSDERGDLAHITKEITRFSQIVNVISLDPDDQPGKQVLFTLPAEVDRERVDKIVKRLNKKGFEVTEIEDLHHQ</sequence>
<dbReference type="RefSeq" id="WP_204785059.1">
    <property type="nucleotide sequence ID" value="NZ_CALVGD010000035.1"/>
</dbReference>
<evidence type="ECO:0000313" key="3">
    <source>
        <dbReference type="EMBL" id="MBM6940751.1"/>
    </source>
</evidence>
<dbReference type="InterPro" id="IPR017036">
    <property type="entry name" value="Lmo0553-like"/>
</dbReference>
<gene>
    <name evidence="3" type="ORF">H5975_04510</name>
</gene>
<dbReference type="Pfam" id="PF00571">
    <property type="entry name" value="CBS"/>
    <property type="match status" value="1"/>
</dbReference>
<evidence type="ECO:0000259" key="2">
    <source>
        <dbReference type="PROSITE" id="PS51371"/>
    </source>
</evidence>
<organism evidence="3 4">
    <name type="scientific">Limosilactobacillus coleohominis</name>
    <dbReference type="NCBI Taxonomy" id="181675"/>
    <lineage>
        <taxon>Bacteria</taxon>
        <taxon>Bacillati</taxon>
        <taxon>Bacillota</taxon>
        <taxon>Bacilli</taxon>
        <taxon>Lactobacillales</taxon>
        <taxon>Lactobacillaceae</taxon>
        <taxon>Limosilactobacillus</taxon>
    </lineage>
</organism>
<dbReference type="Gene3D" id="3.10.580.10">
    <property type="entry name" value="CBS-domain"/>
    <property type="match status" value="1"/>
</dbReference>
<proteinExistence type="predicted"/>
<dbReference type="InterPro" id="IPR046342">
    <property type="entry name" value="CBS_dom_sf"/>
</dbReference>
<evidence type="ECO:0000313" key="4">
    <source>
        <dbReference type="Proteomes" id="UP000785625"/>
    </source>
</evidence>
<evidence type="ECO:0000256" key="1">
    <source>
        <dbReference type="PROSITE-ProRule" id="PRU00703"/>
    </source>
</evidence>
<name>A0ABS2GZN8_9LACO</name>
<dbReference type="PIRSF" id="PIRSF035040">
    <property type="entry name" value="UCP035040_CBS_Lmo0553"/>
    <property type="match status" value="1"/>
</dbReference>
<dbReference type="PROSITE" id="PS51371">
    <property type="entry name" value="CBS"/>
    <property type="match status" value="1"/>
</dbReference>
<dbReference type="NCBIfam" id="NF038387">
    <property type="entry name" value="CBS_CbpA"/>
    <property type="match status" value="1"/>
</dbReference>
<dbReference type="CDD" id="cd02205">
    <property type="entry name" value="CBS_pair_SF"/>
    <property type="match status" value="1"/>
</dbReference>
<dbReference type="Proteomes" id="UP000785625">
    <property type="component" value="Unassembled WGS sequence"/>
</dbReference>
<dbReference type="EMBL" id="JACJKU010000034">
    <property type="protein sequence ID" value="MBM6940751.1"/>
    <property type="molecule type" value="Genomic_DNA"/>
</dbReference>
<dbReference type="SUPFAM" id="SSF54631">
    <property type="entry name" value="CBS-domain pair"/>
    <property type="match status" value="1"/>
</dbReference>
<keyword evidence="4" id="KW-1185">Reference proteome</keyword>
<keyword evidence="1" id="KW-0129">CBS domain</keyword>
<comment type="caution">
    <text evidence="3">The sequence shown here is derived from an EMBL/GenBank/DDBJ whole genome shotgun (WGS) entry which is preliminary data.</text>
</comment>
<dbReference type="InterPro" id="IPR000644">
    <property type="entry name" value="CBS_dom"/>
</dbReference>